<feature type="transmembrane region" description="Helical" evidence="1">
    <location>
        <begin position="177"/>
        <end position="206"/>
    </location>
</feature>
<feature type="transmembrane region" description="Helical" evidence="1">
    <location>
        <begin position="96"/>
        <end position="115"/>
    </location>
</feature>
<keyword evidence="1" id="KW-0812">Transmembrane</keyword>
<dbReference type="Proteomes" id="UP001550044">
    <property type="component" value="Unassembled WGS sequence"/>
</dbReference>
<keyword evidence="3" id="KW-1185">Reference proteome</keyword>
<evidence type="ECO:0000313" key="2">
    <source>
        <dbReference type="EMBL" id="MET8437488.1"/>
    </source>
</evidence>
<keyword evidence="1" id="KW-1133">Transmembrane helix</keyword>
<comment type="caution">
    <text evidence="2">The sequence shown here is derived from an EMBL/GenBank/DDBJ whole genome shotgun (WGS) entry which is preliminary data.</text>
</comment>
<proteinExistence type="predicted"/>
<reference evidence="2 3" key="1">
    <citation type="submission" date="2024-06" db="EMBL/GenBank/DDBJ databases">
        <title>The Natural Products Discovery Center: Release of the First 8490 Sequenced Strains for Exploring Actinobacteria Biosynthetic Diversity.</title>
        <authorList>
            <person name="Kalkreuter E."/>
            <person name="Kautsar S.A."/>
            <person name="Yang D."/>
            <person name="Bader C.D."/>
            <person name="Teijaro C.N."/>
            <person name="Fluegel L."/>
            <person name="Davis C.M."/>
            <person name="Simpson J.R."/>
            <person name="Lauterbach L."/>
            <person name="Steele A.D."/>
            <person name="Gui C."/>
            <person name="Meng S."/>
            <person name="Li G."/>
            <person name="Viehrig K."/>
            <person name="Ye F."/>
            <person name="Su P."/>
            <person name="Kiefer A.F."/>
            <person name="Nichols A."/>
            <person name="Cepeda A.J."/>
            <person name="Yan W."/>
            <person name="Fan B."/>
            <person name="Jiang Y."/>
            <person name="Adhikari A."/>
            <person name="Zheng C.-J."/>
            <person name="Schuster L."/>
            <person name="Cowan T.M."/>
            <person name="Smanski M.J."/>
            <person name="Chevrette M.G."/>
            <person name="De Carvalho L.P.S."/>
            <person name="Shen B."/>
        </authorList>
    </citation>
    <scope>NUCLEOTIDE SEQUENCE [LARGE SCALE GENOMIC DNA]</scope>
    <source>
        <strain evidence="2 3">NPDC005137</strain>
    </source>
</reference>
<feature type="transmembrane region" description="Helical" evidence="1">
    <location>
        <begin position="26"/>
        <end position="46"/>
    </location>
</feature>
<evidence type="ECO:0000256" key="1">
    <source>
        <dbReference type="SAM" id="Phobius"/>
    </source>
</evidence>
<feature type="transmembrane region" description="Helical" evidence="1">
    <location>
        <begin position="284"/>
        <end position="303"/>
    </location>
</feature>
<feature type="transmembrane region" description="Helical" evidence="1">
    <location>
        <begin position="122"/>
        <end position="140"/>
    </location>
</feature>
<organism evidence="2 3">
    <name type="scientific">Streptomyces sp. 900116325</name>
    <dbReference type="NCBI Taxonomy" id="3154295"/>
    <lineage>
        <taxon>Bacteria</taxon>
        <taxon>Bacillati</taxon>
        <taxon>Actinomycetota</taxon>
        <taxon>Actinomycetes</taxon>
        <taxon>Kitasatosporales</taxon>
        <taxon>Streptomycetaceae</taxon>
        <taxon>Streptomyces</taxon>
    </lineage>
</organism>
<accession>A0ABV2UL52</accession>
<feature type="transmembrane region" description="Helical" evidence="1">
    <location>
        <begin position="309"/>
        <end position="328"/>
    </location>
</feature>
<name>A0ABV2UL52_9ACTN</name>
<feature type="transmembrane region" description="Helical" evidence="1">
    <location>
        <begin position="367"/>
        <end position="390"/>
    </location>
</feature>
<protein>
    <recommendedName>
        <fullName evidence="4">Glycosyltransferase RgtA/B/C/D-like domain-containing protein</fullName>
    </recommendedName>
</protein>
<sequence length="497" mass="52542">MPDRLAVGPRVAQMRLTHADNAHGRAFPWLASVAAAFALIQLVLVVPGSGLGWDETVYVSQVSRDVPAAFFSAPRARGISYLVAPVAALTSSTTALHVYLALGSGFGLFVALWVWRRLLPPAVLAGAGAMFAGLWITLYYGPMAMPNLWCALGSLAAVGCFLRAVRETTDGKALAGLGAGVVLVALMRPSDACYLVLPLVVAAVAVPGWRRPAVPAVLVAALLLGSAPWIIEAQLHYGGVSARLHRASEIQGGLGRHLAVDDQIRALDGRTLCRPCDVPWKHPVTAAWWFALPLLTAGGIIAAGPRRSAAVLTTVVAASMATPYLFMIDYAAPRFLLPTYALLALPVAECLRGLYTSARPGWRPTVAVLLAYALAGHFAVQYWVLGHVVARSRVARQEYTAIADRLHALGVRPPCVVTGFDAVPIGYYAGCASRQIGGHDGSITADGLRAAARHTPVAVIVAPGHKPPSYARAWRPDTVPPLRGGTDITVYLASPQR</sequence>
<feature type="transmembrane region" description="Helical" evidence="1">
    <location>
        <begin position="212"/>
        <end position="231"/>
    </location>
</feature>
<gene>
    <name evidence="2" type="ORF">ABZV61_32990</name>
</gene>
<keyword evidence="1" id="KW-0472">Membrane</keyword>
<evidence type="ECO:0008006" key="4">
    <source>
        <dbReference type="Google" id="ProtNLM"/>
    </source>
</evidence>
<dbReference type="RefSeq" id="WP_356501193.1">
    <property type="nucleotide sequence ID" value="NZ_JBEXIP010000039.1"/>
</dbReference>
<dbReference type="EMBL" id="JBEXIP010000039">
    <property type="protein sequence ID" value="MET8437488.1"/>
    <property type="molecule type" value="Genomic_DNA"/>
</dbReference>
<evidence type="ECO:0000313" key="3">
    <source>
        <dbReference type="Proteomes" id="UP001550044"/>
    </source>
</evidence>